<dbReference type="CDD" id="cd02222">
    <property type="entry name" value="cupin_TM1459-like"/>
    <property type="match status" value="1"/>
</dbReference>
<evidence type="ECO:0000256" key="14">
    <source>
        <dbReference type="ARBA" id="ARBA00048059"/>
    </source>
</evidence>
<dbReference type="AlphaFoldDB" id="A0A5B8MQN8"/>
<evidence type="ECO:0000256" key="2">
    <source>
        <dbReference type="ARBA" id="ARBA00006204"/>
    </source>
</evidence>
<dbReference type="PANTHER" id="PTHR42704">
    <property type="entry name" value="RIBULOSE BISPHOSPHATE CARBOXYLASE"/>
    <property type="match status" value="1"/>
</dbReference>
<evidence type="ECO:0000256" key="7">
    <source>
        <dbReference type="ARBA" id="ARBA00023002"/>
    </source>
</evidence>
<dbReference type="EMBL" id="CP031041">
    <property type="protein sequence ID" value="QDZ22786.1"/>
    <property type="molecule type" value="Genomic_DNA"/>
</dbReference>
<dbReference type="SUPFAM" id="SSF51182">
    <property type="entry name" value="RmlC-like cupins"/>
    <property type="match status" value="1"/>
</dbReference>
<dbReference type="InterPro" id="IPR000685">
    <property type="entry name" value="RuBisCO_lsu_C"/>
</dbReference>
<dbReference type="InterPro" id="IPR036376">
    <property type="entry name" value="RuBisCO_lsu_C_sf"/>
</dbReference>
<dbReference type="Gene3D" id="2.60.120.10">
    <property type="entry name" value="Jelly Rolls"/>
    <property type="match status" value="1"/>
</dbReference>
<organism evidence="18 19">
    <name type="scientific">Chloropicon primus</name>
    <dbReference type="NCBI Taxonomy" id="1764295"/>
    <lineage>
        <taxon>Eukaryota</taxon>
        <taxon>Viridiplantae</taxon>
        <taxon>Chlorophyta</taxon>
        <taxon>Chloropicophyceae</taxon>
        <taxon>Chloropicales</taxon>
        <taxon>Chloropicaceae</taxon>
        <taxon>Chloropicon</taxon>
    </lineage>
</organism>
<keyword evidence="19" id="KW-1185">Reference proteome</keyword>
<dbReference type="STRING" id="1764295.A0A5B8MQN8"/>
<accession>A0A5B8MQN8</accession>
<comment type="function">
    <text evidence="12">RuBisCO catalyzes two reactions: the carboxylation of D-ribulose 1,5-bisphosphate, the primary event in carbon dioxide fixation, as well as the oxidative fragmentation of the pentose substrate in the photorespiration process. Both reactions occur simultaneously and in competition at the same active site.</text>
</comment>
<evidence type="ECO:0000256" key="15">
    <source>
        <dbReference type="ARBA" id="ARBA00049469"/>
    </source>
</evidence>
<dbReference type="Gene3D" id="3.30.70.150">
    <property type="entry name" value="RuBisCO large subunit, N-terminal domain"/>
    <property type="match status" value="1"/>
</dbReference>
<evidence type="ECO:0000313" key="19">
    <source>
        <dbReference type="Proteomes" id="UP000316726"/>
    </source>
</evidence>
<dbReference type="GO" id="GO:0009853">
    <property type="term" value="P:photorespiration"/>
    <property type="evidence" value="ECO:0007669"/>
    <property type="project" value="UniProtKB-KW"/>
</dbReference>
<dbReference type="InterPro" id="IPR033966">
    <property type="entry name" value="RuBisCO"/>
</dbReference>
<keyword evidence="11" id="KW-0120">Carbon dioxide fixation</keyword>
<comment type="subunit">
    <text evidence="13">Heterohexadecamer of 8 large chains and 8 small chains; disulfide-linked. The disulfide link is formed within the large subunit homodimers.</text>
</comment>
<proteinExistence type="inferred from homology"/>
<comment type="catalytic activity">
    <reaction evidence="14">
        <text>D-ribulose 1,5-bisphosphate + O2 = 2-phosphoglycolate + (2R)-3-phosphoglycerate + 2 H(+)</text>
        <dbReference type="Rhea" id="RHEA:36631"/>
        <dbReference type="ChEBI" id="CHEBI:15378"/>
        <dbReference type="ChEBI" id="CHEBI:15379"/>
        <dbReference type="ChEBI" id="CHEBI:57870"/>
        <dbReference type="ChEBI" id="CHEBI:58033"/>
        <dbReference type="ChEBI" id="CHEBI:58272"/>
    </reaction>
</comment>
<dbReference type="CDD" id="cd08210">
    <property type="entry name" value="RLP_RrRLP"/>
    <property type="match status" value="1"/>
</dbReference>
<dbReference type="InterPro" id="IPR036422">
    <property type="entry name" value="RuBisCO_lsu_N_sf"/>
</dbReference>
<gene>
    <name evidence="18" type="ORF">A3770_08p53040</name>
</gene>
<keyword evidence="8" id="KW-0503">Monooxygenase</keyword>
<dbReference type="PANTHER" id="PTHR42704:SF17">
    <property type="entry name" value="RIBULOSE BISPHOSPHATE CARBOXYLASE LARGE CHAIN"/>
    <property type="match status" value="1"/>
</dbReference>
<evidence type="ECO:0000256" key="11">
    <source>
        <dbReference type="ARBA" id="ARBA00023300"/>
    </source>
</evidence>
<evidence type="ECO:0000256" key="5">
    <source>
        <dbReference type="ARBA" id="ARBA00022567"/>
    </source>
</evidence>
<evidence type="ECO:0000256" key="9">
    <source>
        <dbReference type="ARBA" id="ARBA00023238"/>
    </source>
</evidence>
<sequence>MAVEGEKDFVVDYVVRAETEEEARQQAGKIAHEQTVELPEAYVRDTYPEISETVVGKLVGLERVSNEDRLWRLSIAYHEDTTGFELPQFLNVVFGNTSIKANVQVEDIKLSKGLADAFPGPRFGTEGLHKLVGVALGEPLVMTALKPMGLSVEALAHQTYCFAKGGIDIIKDDHGLSNQSWAPFEERVKACVAAVKKANAETGRNSLYAPTLSGPIDKLFRMARFVKEAGAGAVLMLPGITGFDSMRALAADDSFNLPILCHPALMGCMLGGSLTPGNLHGFAFDVALSLIPQISGADATIFPNVGGRFGFTLKECQSIVERCRSTEGPYKPIAATPGGGMTLDRIPEILEILGRDITLLVGGSVFARSPDLEGNSRAFVSSTGRKMENFSVSLSSSNGHVPSQEQLEQIRKLRALKYPAVKGNHGKFLEFKKNFSGSGVMGEDDSSHWLNVALEMYKPEAGNKSWGGVTRTELIGKRDESTKFHVRYFEVSPGGHSSLEKHEHEHVVICIKGEGKCTVGQRVWDMSFGDICYTSPWDVHQFWCPEDKKETFAFFCIVNAERDKPVLVDPTGLELADMPSSCG</sequence>
<feature type="domain" description="Cupin type-2" evidence="17">
    <location>
        <begin position="488"/>
        <end position="548"/>
    </location>
</feature>
<keyword evidence="6" id="KW-0934">Plastid</keyword>
<evidence type="ECO:0000256" key="12">
    <source>
        <dbReference type="ARBA" id="ARBA00025664"/>
    </source>
</evidence>
<comment type="subcellular location">
    <subcellularLocation>
        <location evidence="1">Plastid</location>
    </subcellularLocation>
</comment>
<dbReference type="SUPFAM" id="SSF54966">
    <property type="entry name" value="RuBisCO, large subunit, small (N-terminal) domain"/>
    <property type="match status" value="1"/>
</dbReference>
<keyword evidence="9" id="KW-0601">Photorespiration</keyword>
<dbReference type="Pfam" id="PF07883">
    <property type="entry name" value="Cupin_2"/>
    <property type="match status" value="1"/>
</dbReference>
<dbReference type="SFLD" id="SFLDS00014">
    <property type="entry name" value="RuBisCO"/>
    <property type="match status" value="1"/>
</dbReference>
<dbReference type="GO" id="GO:0019253">
    <property type="term" value="P:reductive pentose-phosphate cycle"/>
    <property type="evidence" value="ECO:0007669"/>
    <property type="project" value="UniProtKB-KW"/>
</dbReference>
<dbReference type="GO" id="GO:0000287">
    <property type="term" value="F:magnesium ion binding"/>
    <property type="evidence" value="ECO:0007669"/>
    <property type="project" value="InterPro"/>
</dbReference>
<evidence type="ECO:0000256" key="13">
    <source>
        <dbReference type="ARBA" id="ARBA00025888"/>
    </source>
</evidence>
<dbReference type="SUPFAM" id="SSF51649">
    <property type="entry name" value="RuBisCo, C-terminal domain"/>
    <property type="match status" value="1"/>
</dbReference>
<evidence type="ECO:0000256" key="8">
    <source>
        <dbReference type="ARBA" id="ARBA00023033"/>
    </source>
</evidence>
<keyword evidence="7" id="KW-0560">Oxidoreductase</keyword>
<evidence type="ECO:0000259" key="16">
    <source>
        <dbReference type="Pfam" id="PF00016"/>
    </source>
</evidence>
<dbReference type="Gene3D" id="3.20.20.110">
    <property type="entry name" value="Ribulose bisphosphate carboxylase, large subunit, C-terminal domain"/>
    <property type="match status" value="1"/>
</dbReference>
<evidence type="ECO:0000256" key="10">
    <source>
        <dbReference type="ARBA" id="ARBA00023239"/>
    </source>
</evidence>
<dbReference type="GO" id="GO:0009536">
    <property type="term" value="C:plastid"/>
    <property type="evidence" value="ECO:0007669"/>
    <property type="project" value="UniProtKB-SubCell"/>
</dbReference>
<keyword evidence="10" id="KW-0456">Lyase</keyword>
<evidence type="ECO:0000313" key="18">
    <source>
        <dbReference type="EMBL" id="QDZ22786.1"/>
    </source>
</evidence>
<dbReference type="InterPro" id="IPR011051">
    <property type="entry name" value="RmlC_Cupin_sf"/>
</dbReference>
<evidence type="ECO:0000256" key="1">
    <source>
        <dbReference type="ARBA" id="ARBA00004474"/>
    </source>
</evidence>
<dbReference type="Pfam" id="PF00016">
    <property type="entry name" value="RuBisCO_large"/>
    <property type="match status" value="1"/>
</dbReference>
<dbReference type="InterPro" id="IPR013096">
    <property type="entry name" value="Cupin_2"/>
</dbReference>
<reference evidence="18 19" key="1">
    <citation type="submission" date="2018-07" db="EMBL/GenBank/DDBJ databases">
        <title>The complete nuclear genome of the prasinophyte Chloropicon primus (CCMP1205).</title>
        <authorList>
            <person name="Pombert J.-F."/>
            <person name="Otis C."/>
            <person name="Turmel M."/>
            <person name="Lemieux C."/>
        </authorList>
    </citation>
    <scope>NUCLEOTIDE SEQUENCE [LARGE SCALE GENOMIC DNA]</scope>
    <source>
        <strain evidence="18 19">CCMP1205</strain>
    </source>
</reference>
<comment type="catalytic activity">
    <reaction evidence="15">
        <text>2 (2R)-3-phosphoglycerate + 2 H(+) = D-ribulose 1,5-bisphosphate + CO2 + H2O</text>
        <dbReference type="Rhea" id="RHEA:23124"/>
        <dbReference type="ChEBI" id="CHEBI:15377"/>
        <dbReference type="ChEBI" id="CHEBI:15378"/>
        <dbReference type="ChEBI" id="CHEBI:16526"/>
        <dbReference type="ChEBI" id="CHEBI:57870"/>
        <dbReference type="ChEBI" id="CHEBI:58272"/>
        <dbReference type="EC" id="4.1.1.39"/>
    </reaction>
</comment>
<dbReference type="SFLD" id="SFLDG00301">
    <property type="entry name" value="RuBisCO-like_proteins"/>
    <property type="match status" value="1"/>
</dbReference>
<evidence type="ECO:0000259" key="17">
    <source>
        <dbReference type="Pfam" id="PF07883"/>
    </source>
</evidence>
<keyword evidence="5" id="KW-0113">Calvin cycle</keyword>
<dbReference type="GO" id="GO:0004497">
    <property type="term" value="F:monooxygenase activity"/>
    <property type="evidence" value="ECO:0007669"/>
    <property type="project" value="UniProtKB-KW"/>
</dbReference>
<feature type="domain" description="Ribulose bisphosphate carboxylase large subunit C-terminal" evidence="16">
    <location>
        <begin position="136"/>
        <end position="254"/>
    </location>
</feature>
<name>A0A5B8MQN8_9CHLO</name>
<protein>
    <recommendedName>
        <fullName evidence="4">Ribulose bisphosphate carboxylase large chain</fullName>
        <ecNumber evidence="3">4.1.1.39</ecNumber>
    </recommendedName>
</protein>
<evidence type="ECO:0000256" key="3">
    <source>
        <dbReference type="ARBA" id="ARBA00012287"/>
    </source>
</evidence>
<dbReference type="EC" id="4.1.1.39" evidence="3"/>
<evidence type="ECO:0000256" key="4">
    <source>
        <dbReference type="ARBA" id="ARBA00017725"/>
    </source>
</evidence>
<comment type="similarity">
    <text evidence="2">Belongs to the RuBisCO large chain family. Type I subfamily.</text>
</comment>
<dbReference type="Proteomes" id="UP000316726">
    <property type="component" value="Chromosome 8"/>
</dbReference>
<evidence type="ECO:0000256" key="6">
    <source>
        <dbReference type="ARBA" id="ARBA00022640"/>
    </source>
</evidence>
<dbReference type="InterPro" id="IPR014710">
    <property type="entry name" value="RmlC-like_jellyroll"/>
</dbReference>
<dbReference type="OrthoDB" id="495650at2759"/>
<dbReference type="GO" id="GO:0016984">
    <property type="term" value="F:ribulose-bisphosphate carboxylase activity"/>
    <property type="evidence" value="ECO:0007669"/>
    <property type="project" value="UniProtKB-EC"/>
</dbReference>